<organism evidence="1 2">
    <name type="scientific">Armadillidium nasatum</name>
    <dbReference type="NCBI Taxonomy" id="96803"/>
    <lineage>
        <taxon>Eukaryota</taxon>
        <taxon>Metazoa</taxon>
        <taxon>Ecdysozoa</taxon>
        <taxon>Arthropoda</taxon>
        <taxon>Crustacea</taxon>
        <taxon>Multicrustacea</taxon>
        <taxon>Malacostraca</taxon>
        <taxon>Eumalacostraca</taxon>
        <taxon>Peracarida</taxon>
        <taxon>Isopoda</taxon>
        <taxon>Oniscidea</taxon>
        <taxon>Crinocheta</taxon>
        <taxon>Armadillidiidae</taxon>
        <taxon>Armadillidium</taxon>
    </lineage>
</organism>
<dbReference type="Proteomes" id="UP000326759">
    <property type="component" value="Unassembled WGS sequence"/>
</dbReference>
<keyword evidence="2" id="KW-1185">Reference proteome</keyword>
<feature type="non-terminal residue" evidence="1">
    <location>
        <position position="1"/>
    </location>
</feature>
<gene>
    <name evidence="1" type="ORF">Anas_02475</name>
</gene>
<accession>A0A5N5TM81</accession>
<evidence type="ECO:0000313" key="2">
    <source>
        <dbReference type="Proteomes" id="UP000326759"/>
    </source>
</evidence>
<proteinExistence type="predicted"/>
<dbReference type="OrthoDB" id="10037120at2759"/>
<reference evidence="1 2" key="1">
    <citation type="journal article" date="2019" name="PLoS Biol.">
        <title>Sex chromosomes control vertical transmission of feminizing Wolbachia symbionts in an isopod.</title>
        <authorList>
            <person name="Becking T."/>
            <person name="Chebbi M.A."/>
            <person name="Giraud I."/>
            <person name="Moumen B."/>
            <person name="Laverre T."/>
            <person name="Caubet Y."/>
            <person name="Peccoud J."/>
            <person name="Gilbert C."/>
            <person name="Cordaux R."/>
        </authorList>
    </citation>
    <scope>NUCLEOTIDE SEQUENCE [LARGE SCALE GENOMIC DNA]</scope>
    <source>
        <strain evidence="1">ANa2</strain>
        <tissue evidence="1">Whole body excluding digestive tract and cuticle</tissue>
    </source>
</reference>
<dbReference type="AlphaFoldDB" id="A0A5N5TM81"/>
<dbReference type="EMBL" id="SEYY01000427">
    <property type="protein sequence ID" value="KAB7507284.1"/>
    <property type="molecule type" value="Genomic_DNA"/>
</dbReference>
<protein>
    <submittedName>
        <fullName evidence="1">Uncharacterized protein</fullName>
    </submittedName>
</protein>
<comment type="caution">
    <text evidence="1">The sequence shown here is derived from an EMBL/GenBank/DDBJ whole genome shotgun (WGS) entry which is preliminary data.</text>
</comment>
<sequence length="82" mass="9326">EDYDYASNSSLGLKLNTPIFDEDIQSALTIYDSNILTTDDQKNLRNGGTLQYYDALILFSDEDLSFVEEMVQKLEGEYGMKV</sequence>
<feature type="non-terminal residue" evidence="1">
    <location>
        <position position="82"/>
    </location>
</feature>
<name>A0A5N5TM81_9CRUS</name>
<evidence type="ECO:0000313" key="1">
    <source>
        <dbReference type="EMBL" id="KAB7507284.1"/>
    </source>
</evidence>